<feature type="region of interest" description="Disordered" evidence="1">
    <location>
        <begin position="1"/>
        <end position="62"/>
    </location>
</feature>
<feature type="non-terminal residue" evidence="2">
    <location>
        <position position="74"/>
    </location>
</feature>
<accession>A0A3M6U3Z0</accession>
<keyword evidence="3" id="KW-1185">Reference proteome</keyword>
<evidence type="ECO:0000313" key="2">
    <source>
        <dbReference type="EMBL" id="RMX48372.1"/>
    </source>
</evidence>
<gene>
    <name evidence="2" type="ORF">pdam_00016309</name>
</gene>
<evidence type="ECO:0000256" key="1">
    <source>
        <dbReference type="SAM" id="MobiDB-lite"/>
    </source>
</evidence>
<organism evidence="2 3">
    <name type="scientific">Pocillopora damicornis</name>
    <name type="common">Cauliflower coral</name>
    <name type="synonym">Millepora damicornis</name>
    <dbReference type="NCBI Taxonomy" id="46731"/>
    <lineage>
        <taxon>Eukaryota</taxon>
        <taxon>Metazoa</taxon>
        <taxon>Cnidaria</taxon>
        <taxon>Anthozoa</taxon>
        <taxon>Hexacorallia</taxon>
        <taxon>Scleractinia</taxon>
        <taxon>Astrocoeniina</taxon>
        <taxon>Pocilloporidae</taxon>
        <taxon>Pocillopora</taxon>
    </lineage>
</organism>
<dbReference type="Proteomes" id="UP000275408">
    <property type="component" value="Unassembled WGS sequence"/>
</dbReference>
<reference evidence="2 3" key="1">
    <citation type="journal article" date="2018" name="Sci. Rep.">
        <title>Comparative analysis of the Pocillopora damicornis genome highlights role of immune system in coral evolution.</title>
        <authorList>
            <person name="Cunning R."/>
            <person name="Bay R.A."/>
            <person name="Gillette P."/>
            <person name="Baker A.C."/>
            <person name="Traylor-Knowles N."/>
        </authorList>
    </citation>
    <scope>NUCLEOTIDE SEQUENCE [LARGE SCALE GENOMIC DNA]</scope>
    <source>
        <strain evidence="2">RSMAS</strain>
        <tissue evidence="2">Whole animal</tissue>
    </source>
</reference>
<proteinExistence type="predicted"/>
<sequence length="74" mass="8294">MKRCHEESSPSDASTPKERGDSTKHLPRPKVKRRDEESSLNDASTPKKRGRKNVLATSNGFGDLPFISLLCERL</sequence>
<evidence type="ECO:0000313" key="3">
    <source>
        <dbReference type="Proteomes" id="UP000275408"/>
    </source>
</evidence>
<dbReference type="AlphaFoldDB" id="A0A3M6U3Z0"/>
<protein>
    <submittedName>
        <fullName evidence="2">Uncharacterized protein</fullName>
    </submittedName>
</protein>
<dbReference type="EMBL" id="RCHS01002288">
    <property type="protein sequence ID" value="RMX48372.1"/>
    <property type="molecule type" value="Genomic_DNA"/>
</dbReference>
<comment type="caution">
    <text evidence="2">The sequence shown here is derived from an EMBL/GenBank/DDBJ whole genome shotgun (WGS) entry which is preliminary data.</text>
</comment>
<feature type="compositionally biased region" description="Basic and acidic residues" evidence="1">
    <location>
        <begin position="15"/>
        <end position="24"/>
    </location>
</feature>
<name>A0A3M6U3Z0_POCDA</name>